<keyword evidence="2" id="KW-0812">Transmembrane</keyword>
<feature type="compositionally biased region" description="Low complexity" evidence="1">
    <location>
        <begin position="501"/>
        <end position="522"/>
    </location>
</feature>
<feature type="region of interest" description="Disordered" evidence="1">
    <location>
        <begin position="471"/>
        <end position="522"/>
    </location>
</feature>
<gene>
    <name evidence="3" type="ORF">ACG5V6_28035</name>
</gene>
<feature type="transmembrane region" description="Helical" evidence="2">
    <location>
        <begin position="203"/>
        <end position="222"/>
    </location>
</feature>
<evidence type="ECO:0000313" key="4">
    <source>
        <dbReference type="Proteomes" id="UP001607069"/>
    </source>
</evidence>
<dbReference type="Proteomes" id="UP001607069">
    <property type="component" value="Unassembled WGS sequence"/>
</dbReference>
<feature type="compositionally biased region" description="Pro residues" evidence="1">
    <location>
        <begin position="478"/>
        <end position="500"/>
    </location>
</feature>
<feature type="transmembrane region" description="Helical" evidence="2">
    <location>
        <begin position="45"/>
        <end position="66"/>
    </location>
</feature>
<feature type="transmembrane region" description="Helical" evidence="2">
    <location>
        <begin position="107"/>
        <end position="132"/>
    </location>
</feature>
<dbReference type="EMBL" id="JBIHMK010000204">
    <property type="protein sequence ID" value="MFH0252045.1"/>
    <property type="molecule type" value="Genomic_DNA"/>
</dbReference>
<evidence type="ECO:0000256" key="2">
    <source>
        <dbReference type="SAM" id="Phobius"/>
    </source>
</evidence>
<proteinExistence type="predicted"/>
<keyword evidence="2" id="KW-0472">Membrane</keyword>
<feature type="transmembrane region" description="Helical" evidence="2">
    <location>
        <begin position="280"/>
        <end position="299"/>
    </location>
</feature>
<evidence type="ECO:0000313" key="3">
    <source>
        <dbReference type="EMBL" id="MFH0252045.1"/>
    </source>
</evidence>
<feature type="transmembrane region" description="Helical" evidence="2">
    <location>
        <begin position="448"/>
        <end position="465"/>
    </location>
</feature>
<comment type="caution">
    <text evidence="3">The sequence shown here is derived from an EMBL/GenBank/DDBJ whole genome shotgun (WGS) entry which is preliminary data.</text>
</comment>
<sequence length="522" mass="54993">MPVREPSPAAERAGRRSVPALCLSTVLLVLMLPALVLYGQDVRTGAAFAVQCVVVAHTGGALARVLTDPLIRVVGFGFWLFCYVWLGLAPLAMLATDSYPWGFAVDAGTAFTSAVLVETGLLAYSAGSALAGRRTPRTPPVLEPLLARRTTPVRTLLLCGLSLALAAVLVPAQGGPAAFFQSRQAVNEATGQGGSGEAAGQALAAWSLSVPAFWALLALLYVPRAPGGDRTLRGVRWILLPVLVAVNAVVNNPVSQPRFWAGTVLLTLVFAAPALRRPRAFRAGAATVTAVVLLVFPYSDYFRHDRREPVEVVSLAEQFTSNGDYDAFQQIATGVDQVRENGHAPGNALGPPLFFVPRAVWPGKPDDAGIALARHAGYSFENLSAPLWIESYMWAGLPGVAAVFALFGAAGRRIDGVRHRLREHGATLAALAVTAFGFYQIILLRGSLLFVMGPLTLLLLTPLLITGRPGRTALGQPPAEPHPELPSEPPADPVAAPGPVPAGAAPRTRTTFSTTSTGEART</sequence>
<evidence type="ECO:0000256" key="1">
    <source>
        <dbReference type="SAM" id="MobiDB-lite"/>
    </source>
</evidence>
<keyword evidence="4" id="KW-1185">Reference proteome</keyword>
<accession>A0ABW7I234</accession>
<feature type="transmembrane region" description="Helical" evidence="2">
    <location>
        <begin position="20"/>
        <end position="39"/>
    </location>
</feature>
<organism evidence="3 4">
    <name type="scientific">Streptomyces chitinivorans</name>
    <dbReference type="NCBI Taxonomy" id="1257027"/>
    <lineage>
        <taxon>Bacteria</taxon>
        <taxon>Bacillati</taxon>
        <taxon>Actinomycetota</taxon>
        <taxon>Actinomycetes</taxon>
        <taxon>Kitasatosporales</taxon>
        <taxon>Streptomycetaceae</taxon>
        <taxon>Streptomyces</taxon>
    </lineage>
</organism>
<feature type="transmembrane region" description="Helical" evidence="2">
    <location>
        <begin position="257"/>
        <end position="275"/>
    </location>
</feature>
<feature type="transmembrane region" description="Helical" evidence="2">
    <location>
        <begin position="392"/>
        <end position="411"/>
    </location>
</feature>
<dbReference type="RefSeq" id="WP_279950346.1">
    <property type="nucleotide sequence ID" value="NZ_BAABEN010000032.1"/>
</dbReference>
<keyword evidence="2" id="KW-1133">Transmembrane helix</keyword>
<feature type="transmembrane region" description="Helical" evidence="2">
    <location>
        <begin position="153"/>
        <end position="172"/>
    </location>
</feature>
<feature type="transmembrane region" description="Helical" evidence="2">
    <location>
        <begin position="234"/>
        <end position="251"/>
    </location>
</feature>
<name>A0ABW7I234_9ACTN</name>
<reference evidence="3 4" key="1">
    <citation type="submission" date="2024-10" db="EMBL/GenBank/DDBJ databases">
        <authorList>
            <person name="Cho J.-C."/>
        </authorList>
    </citation>
    <scope>NUCLEOTIDE SEQUENCE [LARGE SCALE GENOMIC DNA]</scope>
    <source>
        <strain evidence="3 4">KCTC29696</strain>
    </source>
</reference>
<feature type="transmembrane region" description="Helical" evidence="2">
    <location>
        <begin position="73"/>
        <end position="95"/>
    </location>
</feature>
<protein>
    <recommendedName>
        <fullName evidence="5">O-antigen ligase domain-containing protein</fullName>
    </recommendedName>
</protein>
<evidence type="ECO:0008006" key="5">
    <source>
        <dbReference type="Google" id="ProtNLM"/>
    </source>
</evidence>
<feature type="transmembrane region" description="Helical" evidence="2">
    <location>
        <begin position="423"/>
        <end position="442"/>
    </location>
</feature>